<keyword evidence="2" id="KW-0472">Membrane</keyword>
<dbReference type="SUPFAM" id="SSF49299">
    <property type="entry name" value="PKD domain"/>
    <property type="match status" value="3"/>
</dbReference>
<dbReference type="Pfam" id="PF22184">
    <property type="entry name" value="CBM_56"/>
    <property type="match status" value="1"/>
</dbReference>
<dbReference type="InterPro" id="IPR036116">
    <property type="entry name" value="FN3_sf"/>
</dbReference>
<dbReference type="OrthoDB" id="863479at2"/>
<evidence type="ECO:0000256" key="1">
    <source>
        <dbReference type="SAM" id="MobiDB-lite"/>
    </source>
</evidence>
<feature type="domain" description="Fibronectin type-III" evidence="4">
    <location>
        <begin position="281"/>
        <end position="372"/>
    </location>
</feature>
<name>A0A4R4E2C1_9BACT</name>
<feature type="domain" description="PKD" evidence="3">
    <location>
        <begin position="3741"/>
        <end position="3776"/>
    </location>
</feature>
<evidence type="ECO:0000313" key="5">
    <source>
        <dbReference type="EMBL" id="TCZ69558.1"/>
    </source>
</evidence>
<dbReference type="InterPro" id="IPR022409">
    <property type="entry name" value="PKD/Chitinase_dom"/>
</dbReference>
<dbReference type="Pfam" id="PF21471">
    <property type="entry name" value="Reelin_subrepeat-B"/>
    <property type="match status" value="1"/>
</dbReference>
<dbReference type="SUPFAM" id="SSF49265">
    <property type="entry name" value="Fibronectin type III"/>
    <property type="match status" value="1"/>
</dbReference>
<protein>
    <submittedName>
        <fullName evidence="5">PKD domain-containing protein</fullName>
    </submittedName>
</protein>
<feature type="non-terminal residue" evidence="5">
    <location>
        <position position="3952"/>
    </location>
</feature>
<reference evidence="5 6" key="1">
    <citation type="submission" date="2019-03" db="EMBL/GenBank/DDBJ databases">
        <authorList>
            <person name="Kim M.K.M."/>
        </authorList>
    </citation>
    <scope>NUCLEOTIDE SEQUENCE [LARGE SCALE GENOMIC DNA]</scope>
    <source>
        <strain evidence="5 6">17J68-15</strain>
    </source>
</reference>
<dbReference type="CDD" id="cd00063">
    <property type="entry name" value="FN3"/>
    <property type="match status" value="1"/>
</dbReference>
<dbReference type="GO" id="GO:0030246">
    <property type="term" value="F:carbohydrate binding"/>
    <property type="evidence" value="ECO:0007669"/>
    <property type="project" value="InterPro"/>
</dbReference>
<feature type="transmembrane region" description="Helical" evidence="2">
    <location>
        <begin position="38"/>
        <end position="61"/>
    </location>
</feature>
<dbReference type="Pfam" id="PF00041">
    <property type="entry name" value="fn3"/>
    <property type="match status" value="1"/>
</dbReference>
<comment type="caution">
    <text evidence="5">The sequence shown here is derived from an EMBL/GenBank/DDBJ whole genome shotgun (WGS) entry which is preliminary data.</text>
</comment>
<gene>
    <name evidence="5" type="ORF">E0486_12345</name>
</gene>
<evidence type="ECO:0000256" key="2">
    <source>
        <dbReference type="SAM" id="Phobius"/>
    </source>
</evidence>
<dbReference type="Pfam" id="PF18911">
    <property type="entry name" value="PKD_4"/>
    <property type="match status" value="1"/>
</dbReference>
<dbReference type="Pfam" id="PF19081">
    <property type="entry name" value="Ig_7"/>
    <property type="match status" value="4"/>
</dbReference>
<feature type="region of interest" description="Disordered" evidence="1">
    <location>
        <begin position="1"/>
        <end position="24"/>
    </location>
</feature>
<keyword evidence="2" id="KW-0812">Transmembrane</keyword>
<dbReference type="InterPro" id="IPR047569">
    <property type="entry name" value="CBM56"/>
</dbReference>
<keyword evidence="6" id="KW-1185">Reference proteome</keyword>
<evidence type="ECO:0000313" key="6">
    <source>
        <dbReference type="Proteomes" id="UP000295164"/>
    </source>
</evidence>
<evidence type="ECO:0000259" key="4">
    <source>
        <dbReference type="PROSITE" id="PS50853"/>
    </source>
</evidence>
<dbReference type="Pfam" id="PF13585">
    <property type="entry name" value="CHU_C"/>
    <property type="match status" value="1"/>
</dbReference>
<dbReference type="Proteomes" id="UP000295164">
    <property type="component" value="Unassembled WGS sequence"/>
</dbReference>
<dbReference type="InterPro" id="IPR049419">
    <property type="entry name" value="Reelin_subrepeat-B"/>
</dbReference>
<dbReference type="SMART" id="SM00089">
    <property type="entry name" value="PKD"/>
    <property type="match status" value="7"/>
</dbReference>
<dbReference type="PROSITE" id="PS50853">
    <property type="entry name" value="FN3"/>
    <property type="match status" value="1"/>
</dbReference>
<evidence type="ECO:0000259" key="3">
    <source>
        <dbReference type="PROSITE" id="PS50093"/>
    </source>
</evidence>
<dbReference type="Gene3D" id="2.60.120.260">
    <property type="entry name" value="Galactose-binding domain-like"/>
    <property type="match status" value="1"/>
</dbReference>
<dbReference type="PROSITE" id="PS50093">
    <property type="entry name" value="PKD"/>
    <property type="match status" value="1"/>
</dbReference>
<proteinExistence type="predicted"/>
<dbReference type="InterPro" id="IPR035986">
    <property type="entry name" value="PKD_dom_sf"/>
</dbReference>
<dbReference type="InterPro" id="IPR003961">
    <property type="entry name" value="FN3_dom"/>
</dbReference>
<dbReference type="Gene3D" id="2.60.40.10">
    <property type="entry name" value="Immunoglobulins"/>
    <property type="match status" value="6"/>
</dbReference>
<dbReference type="EMBL" id="SKFH01000021">
    <property type="protein sequence ID" value="TCZ69558.1"/>
    <property type="molecule type" value="Genomic_DNA"/>
</dbReference>
<keyword evidence="2" id="KW-1133">Transmembrane helix</keyword>
<organism evidence="5 6">
    <name type="scientific">Flaviaesturariibacter aridisoli</name>
    <dbReference type="NCBI Taxonomy" id="2545761"/>
    <lineage>
        <taxon>Bacteria</taxon>
        <taxon>Pseudomonadati</taxon>
        <taxon>Bacteroidota</taxon>
        <taxon>Chitinophagia</taxon>
        <taxon>Chitinophagales</taxon>
        <taxon>Chitinophagaceae</taxon>
        <taxon>Flaviaestuariibacter</taxon>
    </lineage>
</organism>
<dbReference type="InterPro" id="IPR044023">
    <property type="entry name" value="Ig_7"/>
</dbReference>
<dbReference type="CDD" id="cd00146">
    <property type="entry name" value="PKD"/>
    <property type="match status" value="1"/>
</dbReference>
<dbReference type="InterPro" id="IPR013783">
    <property type="entry name" value="Ig-like_fold"/>
</dbReference>
<accession>A0A4R4E2C1</accession>
<dbReference type="InterPro" id="IPR000601">
    <property type="entry name" value="PKD_dom"/>
</dbReference>
<dbReference type="SMART" id="SM00060">
    <property type="entry name" value="FN3"/>
    <property type="match status" value="1"/>
</dbReference>
<sequence>MSQSIALTGTPVCAPRKPLSAPDIRSHSRLRPRMARRLIGLLGALFLTVAVGAQSTANYAFSTATNGSLVDMSSGTTQLLGASQDDAQSAISNLPFDFWFMGTRYTQFSVNSNGLIRLGGTAVGGAGNTQIGSVASAPLISPFSLDIKTAADGKIHYKVTGSAPNRVLVIEFMHMQIGWNSGTDDGTFQALLGEDGTIRFIYGDLTYRYVPGTTTVSAGIQSSNVNNTYATINIGTNAVTTSGGTTNYNLGTTVPAPIPVSSASNGSRRVYTFTPTAPTAPPTNMTFTNTSALGMTINWTEPSPLSNTAAYAVYVSTDNVNFSYVASVPVGTTTYTAGGLSPATNYYWNVYAVGEGSLSAPLNGSNPTLLPASATSTATGGLWSQPATWTSGTVPLPGDEVTIVDGATVIIDVNPIVSTLTVGEGTSGTLVYNPSAAQTLTVTQLLTINTGGAFRAADAGSTSTVTTHALSLGGSLVNNGTIDFASTAGAGGTVVNASRVAVTFTGTGNNNFDLSNATRSNFAGVTVNKGTSNAATLTFSAPAGFLSAAGATSSGTTISVASTTGLSVGMNVSVVSGTGVFAAGTTVTAVNNSTQFTVSAAPTTALSANAVVLGSTVSNLSAASSGFLTLSNGTFVAGGTAAYKMPLFATAAYTIPATAGLTINNANAVITGLNGSPSLNGKLTMNAGTYNVGVVAGNEMSAAATANFLMNGGTINFASRFYTTNALTFNMSGGVINVTTVGNATSTNAGFGMTSTTANVTISGGTINLVQASTGATQRDYYVGATTPTITGGTLNVGTAATATKFNFVIMGSMPNVVIDNTTNNKTAQLSSTSPAVAYGTVLVNPGTTLNLNGTSMTVRGTTLTNNGTINGSAPGSRLAFISAGAQTFAGTGVLTSPLDGIIVRSGGNLTITHGTSFNTLRVELQNGTIINSNKITLGTGATAAVTVQTGYPGNTGPGGFFDVAPTFNLGTGTYTVSAQQESAQRTLNLEIPATRSIGALIVNNTNGVTFNGALSSGTLTLTAGLLHTNATDLLTVTGTTTGSVSGGSATSYVDGPLQRTLPASLATGSTFTFPVGKSGYNALDLVNPVTNAGGTVVVRAEAFDGNAGGTPGSMFSSLSSTRYWQVQVPSGSGNLTSAFIRLNDTRGSFDAIGSSATQGGTYTLVGGASPVLATGSITSVAPAISSLAGYYLMALKSPPVLSNLAINPSTVSCTSSVPHTVTVDVTGGSAPYTAVLTYTVNGGAPQNVTMTQSGSTFSGTIPAVTPAGATVAWSVTVTDANTISTTQAGTPYRDAPLVGVSPLLQASPTTVCAGQPVTLTANPSFVERFETFPVTTFAATAPLTATQSTTYFAEGASSVRLAYTANIDAAYAMTQNFNLTGYTGAQLTFSHILATETGLDYGYVQYSNDGGSTWTSFAPGSYAGTGTLKNGVVSFDKTSYSDWAANFSTSGVLPTNALWKNETINIPAAALTSQFRVRFRMTSDGSVQYYGWLIDNVRIGLPGAGSFASYLWQDGSTTTTNTYTYVPAASENAAVLGVDANGCTTDISNLVAITVNQLPAAPTAVNSNQCGLAVPAASVTSNSGLATPTFEWFDAATGGNLLQTGTSATYTTAISATTTFYVSERNNTTGCESVRVPVTVTVATPDAVSAASNVNNVCPGTAVTLSATQTGNTQHYTYTWTASPVAGSGIPSSVTGATATVTPTSGGTFVYTVTAVDGTCTASSTVSVTITAPPAITSVTATSPVCPGATIALAAQSVPAQAGTVNLGSASGTNPDNTSSAAAYPTWYGNGRQQYLVLASELQALGLVPGNLTSLAFDVVNANGDPATLNGYTIKLMAVPATTTSIAAFQSGAFTTVWGPQNYTPVVGINTHTFATPFNWDGTSNLIVDICFSNGVTGNGSAETKQTATTFASHVYYAADGTTGNGACTSTTVSGSANMRPNMIIGGIAGVNLTSTYTWTWNPGALNGASVTTTAPANNSGAAITQAYTVTATNNSTGCSSTSTVNVTVNATPANPTATNSNQCGLAVPTASVTSNSGFATPTFNWYDAATGGTLLQNSTSTTYTTAINATTTFYVSEINAATGCESGRVPVTVTVAAPDPITASASADVCPNTAATLSVTQTGSSQNYTYTWTASPVAGSGIPNSVTGATVSITPTASGTYTYTVTGVDGSCTASSTVNLTVKPSPAITNITATPSSVCPGGSVALAATSIGVGAGTATIGAGATTTATYPAPFYSLWSNKHEQIMFRASELTAANLRAGNITALNFPTTAGTVAIQNVTIKMANTTQNDMSTFVSSGFTTVFTAASLAQTANTNNRVLLQTPFNWDGSSNVVIEICFGTASTSATLSSTSPADVTSFTSVIKTHVSAATAGATVCGNSTTNLLTYTTRPKVILEGQAVTNITSSYTWTWNPGGLTGATATATTPANNTGAAITQVYTATATNTTNGCTTNATVNVTVNPTPATPTATNSTQCGFGIPTASVASNSGIATPSFDWYLAPTGGTALQTGAQTTYQTAINTTTTFYVSEVNTTTGCESARVPVTVTVNQPDAIDAAASLAAVCVNGSVNLSVTQTGSTQNYTYTWTASPVAGSGIPNPVSGATATVTPTTAGSYLYTVTGVSGICTTFDTVRVSVNPNPLITSVTGPAAAVCPGASVALTAESVPAQAGIATLGTATATNATNTSLAAAYPTWFGNGRQQYLVRASELQAQGVVPGNLTSLAFDVVNANGDPATLNGYTIKLMPTTATSITTIQTGTFTTVWGPQNYTPVVGVNTHSFTAPFNWDGTSNLIVDICFSNGVTGNGSAQTKQTATTFASAVYYAADGAAGSGACTATTVTGSGSIRPNLMFGARIGTVLTSNYTWTWNPGGLSGASVTATAPANNSGAAVTQVYTVTATNASTGCSSTATVNVTVNATPATPTAVNSSQCGVAVPTASVTSNSGLASPTFSWYAAATGGTALQTGTQTTYQTSINTTTTFYVSETNTTTGCESARVPVTVTVTQPDAVNATATSPICVGSTVTLSATQTGSTNNYTYTWTATPATGSGLTAPVTGASQTITPTAAGTYVYSLTAFDPAGSCTVIDTATVTVNPNPAITSVTANPTLVCSGGTVTLTAASIGIGSGPVTIGTGASTSTGYQSPFYHLFGGMKQQTIYLASELQAAGLTAGPINGIRLDLVAGGAAYADFAVSLGNTALTNLSGGIVTTPMTPVFSTPSFTTTANSLNTINFSTPFTWDGTSNIVLQTCWSNNNGGGTTTTAKYDATSFVALAYYRGDNLTSATVCGGTTATGTLSARPKVDFIGQTSTDISSTYTWTWNPGNLTGAQVIAPAPTVGGVQTYTVRATNAATGCFTTDTVRVTVGGSFTVNASSTPVALCGSGTATLTATPSGTGVPYTYVWKDASNATIGTSATLTVSPTATSVYTVTVTNFCGTSVTQQVTVYVNPVPVATPSLTAQTVCAGSATTLGFSTQATGGTTTYAWTNNNPAIGLAASGSGNIAFTAANGGSSTATATITVTPTYTANGVSCTGAATTATITVNPTPTVNAVTGQTLCAGTPTAAVAFSGAVTGTVFNWTNSAPSIGLAASGTGNIASFTPTNSGTTPVVATITVTPQFANGGTTCPGSAQTFTFTVNPQPTGTITAPNGTLICQGTAVPLQVSGGTSYQWFLGGNPIPGATGASISATQTGVYTVNITNSFGCTQAASNSITVGQVAAPNADFTFNSYCVNTPVQFTNTTTTSATVPVGYQWSFGDGSTSTQTSPSHTFTNVGIYPVRLIASYTGCPSLSDTVTKNVAIEAPLPGQRLATQDVVSGRATELHARNLPNGRYSWTPATGLSNPSIWYPVATLSQQQEYRIQVSFASGCVTVDTLLVRVQKGDDIFVPTAFSPDGDGVNDLLKPITVGLTTFRYFRVYDQLGREVFATTAINQGWDGRYKGQPLRADTYIWVAEGRDSSG</sequence>